<feature type="transmembrane region" description="Helical" evidence="6">
    <location>
        <begin position="45"/>
        <end position="65"/>
    </location>
</feature>
<dbReference type="PROSITE" id="PS50850">
    <property type="entry name" value="MFS"/>
    <property type="match status" value="1"/>
</dbReference>
<dbReference type="InterPro" id="IPR011701">
    <property type="entry name" value="MFS"/>
</dbReference>
<dbReference type="Pfam" id="PF07690">
    <property type="entry name" value="MFS_1"/>
    <property type="match status" value="1"/>
</dbReference>
<accession>A0ABZ0UMD3</accession>
<comment type="subcellular location">
    <subcellularLocation>
        <location evidence="1">Cell inner membrane</location>
        <topology evidence="1">Multi-pass membrane protein</topology>
    </subcellularLocation>
</comment>
<keyword evidence="4 6" id="KW-1133">Transmembrane helix</keyword>
<dbReference type="RefSeq" id="WP_323732850.1">
    <property type="nucleotide sequence ID" value="NZ_CP110820.1"/>
</dbReference>
<feature type="transmembrane region" description="Helical" evidence="6">
    <location>
        <begin position="217"/>
        <end position="239"/>
    </location>
</feature>
<feature type="transmembrane region" description="Helical" evidence="6">
    <location>
        <begin position="135"/>
        <end position="154"/>
    </location>
</feature>
<dbReference type="Gene3D" id="1.20.1720.10">
    <property type="entry name" value="Multidrug resistance protein D"/>
    <property type="match status" value="1"/>
</dbReference>
<feature type="transmembrane region" description="Helical" evidence="6">
    <location>
        <begin position="12"/>
        <end position="33"/>
    </location>
</feature>
<evidence type="ECO:0000313" key="8">
    <source>
        <dbReference type="EMBL" id="WPX97299.1"/>
    </source>
</evidence>
<keyword evidence="9" id="KW-1185">Reference proteome</keyword>
<feature type="transmembrane region" description="Helical" evidence="6">
    <location>
        <begin position="245"/>
        <end position="267"/>
    </location>
</feature>
<dbReference type="SUPFAM" id="SSF103473">
    <property type="entry name" value="MFS general substrate transporter"/>
    <property type="match status" value="1"/>
</dbReference>
<keyword evidence="2" id="KW-0813">Transport</keyword>
<gene>
    <name evidence="8" type="ORF">Bandiella_01447</name>
</gene>
<feature type="transmembrane region" description="Helical" evidence="6">
    <location>
        <begin position="166"/>
        <end position="185"/>
    </location>
</feature>
<feature type="transmembrane region" description="Helical" evidence="6">
    <location>
        <begin position="77"/>
        <end position="96"/>
    </location>
</feature>
<keyword evidence="5 6" id="KW-0472">Membrane</keyword>
<dbReference type="InterPro" id="IPR020846">
    <property type="entry name" value="MFS_dom"/>
</dbReference>
<dbReference type="EMBL" id="CP110820">
    <property type="protein sequence ID" value="WPX97299.1"/>
    <property type="molecule type" value="Genomic_DNA"/>
</dbReference>
<dbReference type="PANTHER" id="PTHR23502">
    <property type="entry name" value="MAJOR FACILITATOR SUPERFAMILY"/>
    <property type="match status" value="1"/>
</dbReference>
<evidence type="ECO:0000256" key="3">
    <source>
        <dbReference type="ARBA" id="ARBA00022692"/>
    </source>
</evidence>
<dbReference type="PANTHER" id="PTHR23502:SF132">
    <property type="entry name" value="POLYAMINE TRANSPORTER 2-RELATED"/>
    <property type="match status" value="1"/>
</dbReference>
<feature type="transmembrane region" description="Helical" evidence="6">
    <location>
        <begin position="102"/>
        <end position="123"/>
    </location>
</feature>
<organism evidence="8 9">
    <name type="scientific">Candidatus Bandiella euplotis</name>
    <dbReference type="NCBI Taxonomy" id="1664265"/>
    <lineage>
        <taxon>Bacteria</taxon>
        <taxon>Pseudomonadati</taxon>
        <taxon>Pseudomonadota</taxon>
        <taxon>Alphaproteobacteria</taxon>
        <taxon>Rickettsiales</taxon>
        <taxon>Candidatus Midichloriaceae</taxon>
        <taxon>Candidatus Bandiella</taxon>
    </lineage>
</organism>
<name>A0ABZ0UMD3_9RICK</name>
<sequence>MIFSKLQKKNIFCIVVFAVAVFDLAIFFYLPLLSSVRQEFKVSQSLIQFSAAVNLLGISISSIVYGTLSDAWGRRKIVLFGMLSFTIASYGISLATSIYTLFFFRFLQGVGAGVAWSIGNAIIHDIYKEKDFQKAIISFTIMMGIVTVISPSLGGYVGGAIGWRQSFNVMAISGLAILMYSIFFLPETLQTKSKINFQHIFNNYRTLFTNYTYIKHLIIKVLMVSLAFVNISNLPLIFVEGYQSSVEWCGALMALGSAVFVLGGVINGRLVNYFSTDKIIKYSLLSSALSSLTLISMEWFGLLTAIGIQIIKIPYLIAIALIFGNATSKVVSAIPQLSGSASASMVTLEALIGAFFVKLVSNFYNQTIYPMEIFALAAVVISYLTLTSSSIRSQSS</sequence>
<feature type="domain" description="Major facilitator superfamily (MFS) profile" evidence="7">
    <location>
        <begin position="11"/>
        <end position="390"/>
    </location>
</feature>
<evidence type="ECO:0000256" key="2">
    <source>
        <dbReference type="ARBA" id="ARBA00022448"/>
    </source>
</evidence>
<dbReference type="Proteomes" id="UP001327219">
    <property type="component" value="Chromosome"/>
</dbReference>
<reference evidence="8 9" key="1">
    <citation type="submission" date="2022-11" db="EMBL/GenBank/DDBJ databases">
        <title>Host association and intracellularity evolved multiple times independently in the Rickettsiales.</title>
        <authorList>
            <person name="Castelli M."/>
            <person name="Nardi T."/>
            <person name="Gammuto L."/>
            <person name="Bellinzona G."/>
            <person name="Sabaneyeva E."/>
            <person name="Potekhin A."/>
            <person name="Serra V."/>
            <person name="Petroni G."/>
            <person name="Sassera D."/>
        </authorList>
    </citation>
    <scope>NUCLEOTIDE SEQUENCE [LARGE SCALE GENOMIC DNA]</scope>
    <source>
        <strain evidence="8 9">NDG2</strain>
    </source>
</reference>
<evidence type="ECO:0000256" key="4">
    <source>
        <dbReference type="ARBA" id="ARBA00022989"/>
    </source>
</evidence>
<feature type="transmembrane region" description="Helical" evidence="6">
    <location>
        <begin position="279"/>
        <end position="300"/>
    </location>
</feature>
<dbReference type="InterPro" id="IPR036259">
    <property type="entry name" value="MFS_trans_sf"/>
</dbReference>
<protein>
    <submittedName>
        <fullName evidence="8">MFS transporter</fullName>
    </submittedName>
</protein>
<evidence type="ECO:0000256" key="1">
    <source>
        <dbReference type="ARBA" id="ARBA00004429"/>
    </source>
</evidence>
<evidence type="ECO:0000313" key="9">
    <source>
        <dbReference type="Proteomes" id="UP001327219"/>
    </source>
</evidence>
<evidence type="ECO:0000256" key="5">
    <source>
        <dbReference type="ARBA" id="ARBA00023136"/>
    </source>
</evidence>
<evidence type="ECO:0000259" key="7">
    <source>
        <dbReference type="PROSITE" id="PS50850"/>
    </source>
</evidence>
<feature type="transmembrane region" description="Helical" evidence="6">
    <location>
        <begin position="368"/>
        <end position="386"/>
    </location>
</feature>
<feature type="transmembrane region" description="Helical" evidence="6">
    <location>
        <begin position="337"/>
        <end position="356"/>
    </location>
</feature>
<proteinExistence type="predicted"/>
<feature type="transmembrane region" description="Helical" evidence="6">
    <location>
        <begin position="306"/>
        <end position="325"/>
    </location>
</feature>
<evidence type="ECO:0000256" key="6">
    <source>
        <dbReference type="SAM" id="Phobius"/>
    </source>
</evidence>
<keyword evidence="3 6" id="KW-0812">Transmembrane</keyword>